<sequence length="4321" mass="424922">MNEIFKVIWNVSLNIWIAVGEFAKGKIKSKTTRLVSNSQSSSDLSGKSLSVKISLLAAAVMGVFGIQPAFAISADDCAALGSSCVAVSTVTQFNAALTSGTATTILLLNDITMSGNVTVNQATSNRKDLVIDGGGFTLTTGTSSFVFNAQTNASWGGPGSFTLSNMAALTSSTALGNTVIQMDGSTSAVNIILNGIGSVNDSMLAVLGVMGSGGAANLNSQLILGDFINPITLTFGTNHQLAQASKIKFTGHFDLTATTGSFPAVFWSNSANTNSLINFSSTADVSITTPLFTNGAVGNGFYQYTLEDGAKFALNSDQNVFGASNNGAQIGSYSAVTGFGSGAVLQLANTAGNAYTSGNGLTNVGGGNTGGMGNGVTQNGDVIYNLAADSKINLSAASSVGILATKTGAANSAGVYISSGATINAVTAGITAAHAGAGKILLENKAAGTITAATGISATNTGTATIDVVNKGIINSTSAGISVSSTSSQTVNVDNTGGTINASAGTGINVLSNALLNLVGGTITTTGAASGLTFAGVGGNHALNDLILNLNGSGIAFTKAAGVNLLLSNVILNTANATVLTSLAGLTFASSANGRNEINVTGTGTAISTANTDLTGWSPAALDITVSGAGTGINVTGGGVDLSGANLSIDVTNAGGTGLQITDGAVTATTIGANTQINATGATAINFTGTTAKTFNNNGTINGAVTFAGTAANIINNNSILNGTLTTGAGNDTLLLGSSSQSNGAINLGAGNNNVTIQNGARVASITTGAGDDTFTINNMTLGSTYLGSLNAGTGTNTLNINASTDTLATDTSLQGFANINLANSQITLASDTNVGSGAINIDGTSDLLFGSTFNGTLNASLGHVATGDGSAIVNSGANVTLSQASTFAGDWLINQNGTLSASNSNQLGSTAIALNGILNLNEVAVFNNALTGTGILNIVQTGSNNFNFDANTGTAFGGTVDMQNSVLILSDSNSNTSTLTNATLVASAGTIVSVDNSNQAIGNFYLNGGTALFGPGSLITTGSLGVISDSTIRVDSTLSTGGNLLDQDTDSSAQLISSGNVLTAEELARLTLLDLAGNSLGDGTNKDIIQGGNTVAQALYNFALSGEGGGLSVTSLLTQLELLLGQSLTLSSAGAVNGDDTLVAQLTGAGNLIIGSDNSEMTLTNTTNDYTGSTSVNGGILNLGSNNALGATSALNTALNTQTNLNGHTQTVGALTNAGTLTLGSGGVLTSSGALTNSNTLNIAGGTLNLSAGGTSTATGGLTGSGALNINGGDLAISGANSGLSGQTLIASGASATLNGAGTLGSSAINVLGDLNLNGANAAFGNVLSGSGDINTNAAVTLTGINSFSGAHHIGAAGALTVTQASNLGASTATVDLETATSHLVLNGLSGAVANALSGVAGSTVDINNGAAVSLTGNNSGFSGQYALADSSTLTVGSTNNLGAAATIALAGAQDILALSGFSGSFTNAVTGNGILQVTDSSNVTLTSSNDVDNAVTVDITNATLNLADIALFDHALTGSGTLNIDTANNTFNFGSNTGTAFSGTVDMRNSVFSLSGDNTNTLSGASFVASTGASIEVGSGNQTLTNLVLNGGTASFATGSLITTGTLLVSDNSTIKADSSLSTGGNLLDQDTGSSAQLISSGNVLTAEELARLTLLDLAGNSLGDGTNKDIIQGGNTVAQALYNYALSGEGGGLSITTMLTQLELLLGQSLTLSSAGAVNGDDTLVAQLTGAGNLIIGSDNSEMTLTNTTNDYTGSTSVNGGILNLGSNNALGATSALNTALNTQTNLNGHTQTVGALTNAGTLTLGTGGVLTSSGALTNSNTLNIAGGTLNLSAGGTSTATDGLTGSGALNINGGDLAISGANSGLSGQTLIASGASATLNGAGTLGSSAINVLGDLNLNGANAAFGNVLSGSGDINTNAAVTLTGINSFSGAHHIGAAGALTVTQASNLGASTATVDLETATSHLVLNGLSGAVANALSGVAGSTVDINNGAAVSLTGNNSGFSGQYALADSSTLTVGSTNNLGAAASIALAGAQDILALSGFSGTFTNTVTGNGILQVTDSSNVTLTSSNDVDNAVTVDITNATLNLADIALFDHALTGSGTLNVAKNDASTAFDFGSSVGGAFSGMVNLTNSTFALSAGNTAALANATLQLSANNVTTVGTDDRTLHGLDLSGGTLIFDGAAPQSQASGVVTVTDLALNSGTISVTGTDSWTNQNPAIAPNVSILDQDRGDIMLELINANSVTGSANDLDLMINGTSVTSGTQGVISSILQGGTAVANATHNYGLTSSNGSGGTGLYVNYSLSALALLTDDADALLLATDSSASSNKVLNALVSGVGGLQIDATNGALTLANGNNSYQGKTRVNGGELILGANGAFGATSLLDIASGASANINGHTQTVGALTNAGTLTLGTGGVLTSSGALTNSNTLNIADGTLNLSAGGTSTATDGLTGSGALNINGGDLAISGANSGLSGQTLIASGASATLNGVGTLGSSAINVLGDLNLNGANAAFGNVLSGSGDINTNAAVTLTGINSFSGAHHIGAAGALTVTQASNLGASTATVDLETATSHLVLNGLSGAVANALSGVAGSTVDINNGAAVSLTGNNSGFSGQYALADSSTLTVGSTNNLGVAATIALAGAQDILALSGFSGSFTNAVTGNGILQVTDSSNVTLTSSNDVDNAVTVDITNATLNLADIALFDHALTGSGTLNVAKNDASTAFDFGSSVGGAFSGMVNLTNSTFALSAGNTAALANATLQLSANNVTTVGTDDRTLHGLDLSGGTLIFDGAAPQSQASGVVTVTDLALNSGTISVTGTDSWTNQNPAIAPNVSILDQDRGDIMLELINANSVTGSANDLDLMINGTSVTSGTQGVISSILQGGTAVANATHNYGLTSSNGSGGTGLYVNYSLSALALLTDDADALLLATDSSASSNKVLNALVSGVGGLQIDATNGALTLANGNNSYQGKTRVNGGELILGANGAFGATSLLDIASGASANINGHTQTVGALTNAGTLTLGSGGVLTSSGALTNSNALNIAGGTLNLSAGGTSTATGGLTGSGALNINGGDLAISGANSGLSGQTLIASGASATLNGAGTLGSSAINVLGDLNLNGANAAFGNVLSGSGDINTNAAVTLTGINSFSGAHHIGAAGALTVTQASNLGASTATVDLETATSHLVLNGLSGAVANALSGVAGSTVDINNGAAVSLTGNNSGFSGQYALADSSTLTVGSTNNLGAAASIALAGAQDILALSGFSGTFTNTVTGNGILQVTDSSNVTLTSSNDVDNAVTVDITNATLNLADIALFDHVLTGSGTLNVAKNDASTAFDFGSSVGGAFSGMVNLQNSTFNIDGLNTSALTNATLKLSSGSLAAVADGVQNIGGLALNGGTLLFNNLVDNSGVISSLGTIAANSINTTGGGIVRVNLPTNVTPDITGLSVMQLDEGEIIVTLASGAATGTGHELTLTDEFGDPLSATVYQSISNPGALSPAAMGSFNYGLTTGTGFDGLYVNYGLSALELLAVGDDALILTATLGNNGTQANDLSAQVTGSGDLAFVSANDGSVASLSNSTNSYTGATWVRSGNVRLAADSALGQTSLLAMSTATNVDLNGTQQTVGQLATETGSTLDFNSGKLTVTNGGQVDGALTGRGELDLIGGLLSITQGNSGFTGSTDIASGATAHLYQVQGLGSGAINNNGLLNLDNTRGLLLNSLAGSGNVQLTNSANVQLAADNNGYSGLFTTDAGTVLTANNAGNLGSSSVANSGELILDTASVWNLTNSISGTGTLVKRGSGTVNIDSGTVSASLTTIENGLLQLGSTAPTLALIVNESPLARSLVGTLASNAVNLVSDVLITTTGSLGGYGQVTGNVENRGNLIMPNALTGGAFGTFTIDGNYTGDNGTVVFNTILAGDSSITDRLVITGNTAGQSFVTVNNIGGNGARTSEGIKIIDVGGDSAGQFTLNGRAVAGAYEYFLYQGGVSSPTDGDWYLRTQADERRPEPASYTANLAAANTMFVSSLADRSGETLYTDVITGEQKSTSLWLRNEGSHNRSRDDSGELKTQDNRYVMQLGGDVAQWSRNTQDLWRVGVMAGYANSSSSSVAQGTGYRSTGSVDGYSVGMYGTWFAEGQEQTGAYVDSWLQYSWFNNQVSGEGLTTEKYDSKGFTASVESGYAFKVGQSAKQNYFIQPKAQVVWMGVKADSHTETNGTVVTGEGNNNIQTRLGVKAFISPIPSADKANTPAFKPYVETNWIHNTKDFGTTLDGMTVKQAGAANVAELKLGVEGQINKQLNLWGNVGQQVGNNGYSDSSIALGVKYNF</sequence>
<dbReference type="InterPro" id="IPR011050">
    <property type="entry name" value="Pectin_lyase_fold/virulence"/>
</dbReference>
<evidence type="ECO:0000313" key="3">
    <source>
        <dbReference type="EMBL" id="AKP33064.1"/>
    </source>
</evidence>
<dbReference type="PANTHER" id="PTHR12338:SF5">
    <property type="entry name" value="ANTIGEN 43-RELATED"/>
    <property type="match status" value="1"/>
</dbReference>
<dbReference type="RefSeq" id="WP_048617588.1">
    <property type="nucleotide sequence ID" value="NZ_CP011975.1"/>
</dbReference>
<name>A0ABN4H457_YERAE</name>
<dbReference type="Gene3D" id="2.40.128.130">
    <property type="entry name" value="Autotransporter beta-domain"/>
    <property type="match status" value="1"/>
</dbReference>
<dbReference type="PROSITE" id="PS50065">
    <property type="entry name" value="HMG_COA_REDUCTASE_4"/>
    <property type="match status" value="1"/>
</dbReference>
<organism evidence="3 4">
    <name type="scientific">Yersinia aleksiciae</name>
    <dbReference type="NCBI Taxonomy" id="263819"/>
    <lineage>
        <taxon>Bacteria</taxon>
        <taxon>Pseudomonadati</taxon>
        <taxon>Pseudomonadota</taxon>
        <taxon>Gammaproteobacteria</taxon>
        <taxon>Enterobacterales</taxon>
        <taxon>Yersiniaceae</taxon>
        <taxon>Yersinia</taxon>
    </lineage>
</organism>
<dbReference type="InterPro" id="IPR002202">
    <property type="entry name" value="HMG_CoA_Rdtase"/>
</dbReference>
<dbReference type="InterPro" id="IPR012332">
    <property type="entry name" value="Autotransporter_pectin_lyase_C"/>
</dbReference>
<dbReference type="InterPro" id="IPR050909">
    <property type="entry name" value="Bact_Autotransporter_VF"/>
</dbReference>
<protein>
    <submittedName>
        <fullName evidence="3">Autotransporter</fullName>
    </submittedName>
</protein>
<dbReference type="Gene3D" id="2.160.20.20">
    <property type="match status" value="1"/>
</dbReference>
<dbReference type="InterPro" id="IPR024973">
    <property type="entry name" value="ESPR"/>
</dbReference>
<evidence type="ECO:0000256" key="1">
    <source>
        <dbReference type="ARBA" id="ARBA00023026"/>
    </source>
</evidence>
<evidence type="ECO:0000259" key="2">
    <source>
        <dbReference type="PROSITE" id="PS51208"/>
    </source>
</evidence>
<keyword evidence="1" id="KW-0843">Virulence</keyword>
<feature type="domain" description="Autotransporter" evidence="2">
    <location>
        <begin position="4038"/>
        <end position="4321"/>
    </location>
</feature>
<dbReference type="Proteomes" id="UP000069914">
    <property type="component" value="Chromosome"/>
</dbReference>
<dbReference type="InterPro" id="IPR005546">
    <property type="entry name" value="Autotransporte_beta"/>
</dbReference>
<dbReference type="InterPro" id="IPR036709">
    <property type="entry name" value="Autotransporte_beta_dom_sf"/>
</dbReference>
<accession>A0ABN4H457</accession>
<dbReference type="InterPro" id="IPR046776">
    <property type="entry name" value="Pectate_lyase_5"/>
</dbReference>
<dbReference type="CDD" id="cd01344">
    <property type="entry name" value="PL2_Passenger_AT"/>
    <property type="match status" value="1"/>
</dbReference>
<keyword evidence="4" id="KW-1185">Reference proteome</keyword>
<reference evidence="3 4" key="1">
    <citation type="journal article" date="2015" name="Genome Announc.">
        <title>De Novo Genome Sequence of Yersinia aleksiciae Y159T.</title>
        <authorList>
            <person name="Sprague L.D."/>
            <person name="Neubauer H."/>
        </authorList>
    </citation>
    <scope>NUCLEOTIDE SEQUENCE [LARGE SCALE GENOMIC DNA]</scope>
    <source>
        <strain evidence="3 4">159</strain>
    </source>
</reference>
<dbReference type="NCBIfam" id="TIGR01414">
    <property type="entry name" value="autotrans_barl"/>
    <property type="match status" value="1"/>
</dbReference>
<dbReference type="SMART" id="SM00869">
    <property type="entry name" value="Autotransporter"/>
    <property type="match status" value="1"/>
</dbReference>
<dbReference type="InterPro" id="IPR043990">
    <property type="entry name" value="AC_1"/>
</dbReference>
<evidence type="ECO:0000313" key="4">
    <source>
        <dbReference type="Proteomes" id="UP000069914"/>
    </source>
</evidence>
<dbReference type="SUPFAM" id="SSF51126">
    <property type="entry name" value="Pectin lyase-like"/>
    <property type="match status" value="1"/>
</dbReference>
<proteinExistence type="predicted"/>
<dbReference type="PANTHER" id="PTHR12338">
    <property type="entry name" value="AUTOTRANSPORTER"/>
    <property type="match status" value="1"/>
</dbReference>
<dbReference type="EMBL" id="CP011975">
    <property type="protein sequence ID" value="AKP33064.1"/>
    <property type="molecule type" value="Genomic_DNA"/>
</dbReference>
<dbReference type="SUPFAM" id="SSF103515">
    <property type="entry name" value="Autotransporter"/>
    <property type="match status" value="1"/>
</dbReference>
<dbReference type="PROSITE" id="PS51208">
    <property type="entry name" value="AUTOTRANSPORTER"/>
    <property type="match status" value="1"/>
</dbReference>
<gene>
    <name evidence="3" type="ORF">ACZ76_05660</name>
</gene>
<dbReference type="Pfam" id="PF20585">
    <property type="entry name" value="Pectate_lyase_5"/>
    <property type="match status" value="1"/>
</dbReference>
<dbReference type="InterPro" id="IPR006315">
    <property type="entry name" value="OM_autotransptr_brl_dom"/>
</dbReference>
<dbReference type="Pfam" id="PF13018">
    <property type="entry name" value="ESPR"/>
    <property type="match status" value="1"/>
</dbReference>